<dbReference type="SUPFAM" id="SSF57586">
    <property type="entry name" value="TNF receptor-like"/>
    <property type="match status" value="2"/>
</dbReference>
<reference evidence="5" key="1">
    <citation type="journal article" date="2013" name="Science">
        <title>Comparative analysis of bat genomes provides insight into the evolution of flight and immunity.</title>
        <authorList>
            <person name="Zhang G."/>
            <person name="Cowled C."/>
            <person name="Shi Z."/>
            <person name="Huang Z."/>
            <person name="Bishop-Lilly K.A."/>
            <person name="Fang X."/>
            <person name="Wynne J.W."/>
            <person name="Xiong Z."/>
            <person name="Baker M.L."/>
            <person name="Zhao W."/>
            <person name="Tachedjian M."/>
            <person name="Zhu Y."/>
            <person name="Zhou P."/>
            <person name="Jiang X."/>
            <person name="Ng J."/>
            <person name="Yang L."/>
            <person name="Wu L."/>
            <person name="Xiao J."/>
            <person name="Feng Y."/>
            <person name="Chen Y."/>
            <person name="Sun X."/>
            <person name="Zhang Y."/>
            <person name="Marsh G.A."/>
            <person name="Crameri G."/>
            <person name="Broder C.C."/>
            <person name="Frey K.G."/>
            <person name="Wang L.F."/>
            <person name="Wang J."/>
        </authorList>
    </citation>
    <scope>NUCLEOTIDE SEQUENCE [LARGE SCALE GENOMIC DNA]</scope>
</reference>
<protein>
    <submittedName>
        <fullName evidence="4">Tumor necrosis factor receptor superfamily member 13B</fullName>
    </submittedName>
</protein>
<dbReference type="AlphaFoldDB" id="L5KY78"/>
<name>L5KY78_PTEAL</name>
<sequence length="185" mass="20714">PQDLHTGVTMETCSEEQYWDPVLNICLPCKSICSHQIPRTCVAFCKSLNYCKEQGRYYDQLLRDCISCASICGHHPKQCTYFCENKFRSQVNFQPELKRQQTETRSDNLGRYQGSEHRGLEAGSDHWMEAGSAGGGQPEPVETCSFCFPERRAPTQESADAPRTPGPTRAGRCGRLGSNMATRPA</sequence>
<dbReference type="InterPro" id="IPR022317">
    <property type="entry name" value="TNFR_13B"/>
</dbReference>
<dbReference type="Gene3D" id="4.10.1290.10">
    <property type="entry name" value="Tumor necrosis factor receptor superfamily"/>
    <property type="match status" value="2"/>
</dbReference>
<dbReference type="Pfam" id="PF09257">
    <property type="entry name" value="BCMA-Tall_bind"/>
    <property type="match status" value="1"/>
</dbReference>
<feature type="region of interest" description="Disordered" evidence="1">
    <location>
        <begin position="94"/>
        <end position="120"/>
    </location>
</feature>
<dbReference type="eggNOG" id="ENOG502SANG">
    <property type="taxonomic scope" value="Eukaryota"/>
</dbReference>
<dbReference type="PRINTS" id="PR01963">
    <property type="entry name" value="TNFACTORR13B"/>
</dbReference>
<dbReference type="STRING" id="9402.L5KY78"/>
<dbReference type="FunCoup" id="L5KY78">
    <property type="interactions" value="92"/>
</dbReference>
<evidence type="ECO:0000313" key="5">
    <source>
        <dbReference type="Proteomes" id="UP000010552"/>
    </source>
</evidence>
<evidence type="ECO:0000259" key="3">
    <source>
        <dbReference type="Pfam" id="PF09305"/>
    </source>
</evidence>
<accession>L5KY78</accession>
<keyword evidence="5" id="KW-1185">Reference proteome</keyword>
<dbReference type="GO" id="GO:0002244">
    <property type="term" value="P:hematopoietic progenitor cell differentiation"/>
    <property type="evidence" value="ECO:0007669"/>
    <property type="project" value="TreeGrafter"/>
</dbReference>
<dbReference type="PANTHER" id="PTHR15511:SF2">
    <property type="entry name" value="TUMOR NECROSIS FACTOR RECEPTOR SUPERFAMILY MEMBER 13B"/>
    <property type="match status" value="1"/>
</dbReference>
<dbReference type="EMBL" id="KB030531">
    <property type="protein sequence ID" value="ELK15773.1"/>
    <property type="molecule type" value="Genomic_DNA"/>
</dbReference>
<dbReference type="PANTHER" id="PTHR15511">
    <property type="entry name" value="TUMOR NECROSIS FACTOR RECEPTOR SUPERFAMILY MEMBER 13B"/>
    <property type="match status" value="1"/>
</dbReference>
<dbReference type="Proteomes" id="UP000010552">
    <property type="component" value="Unassembled WGS sequence"/>
</dbReference>
<keyword evidence="4" id="KW-0675">Receptor</keyword>
<organism evidence="4 5">
    <name type="scientific">Pteropus alecto</name>
    <name type="common">Black flying fox</name>
    <dbReference type="NCBI Taxonomy" id="9402"/>
    <lineage>
        <taxon>Eukaryota</taxon>
        <taxon>Metazoa</taxon>
        <taxon>Chordata</taxon>
        <taxon>Craniata</taxon>
        <taxon>Vertebrata</taxon>
        <taxon>Euteleostomi</taxon>
        <taxon>Mammalia</taxon>
        <taxon>Eutheria</taxon>
        <taxon>Laurasiatheria</taxon>
        <taxon>Chiroptera</taxon>
        <taxon>Yinpterochiroptera</taxon>
        <taxon>Pteropodoidea</taxon>
        <taxon>Pteropodidae</taxon>
        <taxon>Pteropodinae</taxon>
        <taxon>Pteropus</taxon>
    </lineage>
</organism>
<dbReference type="InterPro" id="IPR015337">
    <property type="entry name" value="BCMA_Tall-1-bd"/>
</dbReference>
<feature type="non-terminal residue" evidence="4">
    <location>
        <position position="1"/>
    </location>
</feature>
<feature type="domain" description="TACI cysteine-rich" evidence="3">
    <location>
        <begin position="51"/>
        <end position="86"/>
    </location>
</feature>
<feature type="domain" description="BCMA TALL-1 binding" evidence="2">
    <location>
        <begin position="13"/>
        <end position="47"/>
    </location>
</feature>
<dbReference type="InParanoid" id="L5KY78"/>
<feature type="compositionally biased region" description="Basic and acidic residues" evidence="1">
    <location>
        <begin position="96"/>
        <end position="120"/>
    </location>
</feature>
<proteinExistence type="predicted"/>
<dbReference type="Pfam" id="PF09305">
    <property type="entry name" value="TACI-CRD2"/>
    <property type="match status" value="1"/>
</dbReference>
<dbReference type="FunFam" id="4.10.1290.10:FF:000001">
    <property type="entry name" value="Tumor necrosis factor receptor superfamily member 13B"/>
    <property type="match status" value="1"/>
</dbReference>
<evidence type="ECO:0000256" key="1">
    <source>
        <dbReference type="SAM" id="MobiDB-lite"/>
    </source>
</evidence>
<dbReference type="InterPro" id="IPR015384">
    <property type="entry name" value="TACI_Cys-rich-dom"/>
</dbReference>
<gene>
    <name evidence="4" type="ORF">PAL_GLEAN10008649</name>
</gene>
<evidence type="ECO:0000259" key="2">
    <source>
        <dbReference type="Pfam" id="PF09257"/>
    </source>
</evidence>
<feature type="region of interest" description="Disordered" evidence="1">
    <location>
        <begin position="153"/>
        <end position="185"/>
    </location>
</feature>
<dbReference type="GO" id="GO:0030889">
    <property type="term" value="P:negative regulation of B cell proliferation"/>
    <property type="evidence" value="ECO:0007669"/>
    <property type="project" value="TreeGrafter"/>
</dbReference>
<dbReference type="GO" id="GO:0005886">
    <property type="term" value="C:plasma membrane"/>
    <property type="evidence" value="ECO:0007669"/>
    <property type="project" value="InterPro"/>
</dbReference>
<dbReference type="GO" id="GO:0001782">
    <property type="term" value="P:B cell homeostasis"/>
    <property type="evidence" value="ECO:0007669"/>
    <property type="project" value="TreeGrafter"/>
</dbReference>
<evidence type="ECO:0000313" key="4">
    <source>
        <dbReference type="EMBL" id="ELK15773.1"/>
    </source>
</evidence>